<accession>A0A6P2GA27</accession>
<dbReference type="AlphaFoldDB" id="A0A6P2GA27"/>
<sequence>MDRVDAWQIIKGLSKDEFEEKIKSQRLPEDRQDLLFKFIQDEIQVSYACKTDIEEYALKRLLPEFYESIPLNGHPYSSSELYEYDPSKNGQNIIKHGIGFGEVVSYSRQFGTLQIPIPDEIDGQRYVVFSDLNLKREGDELEMPPPSIREMNYTISITILREGKFRFISSRLLSSKKKKYQETIAQALGEIIPDAQARQGFVDRCVEILERDLIQPASTSPSPRTN</sequence>
<dbReference type="Proteomes" id="UP000755577">
    <property type="component" value="Unassembled WGS sequence"/>
</dbReference>
<evidence type="ECO:0000313" key="4">
    <source>
        <dbReference type="Proteomes" id="UP000755577"/>
    </source>
</evidence>
<evidence type="ECO:0000313" key="3">
    <source>
        <dbReference type="Proteomes" id="UP000494201"/>
    </source>
</evidence>
<reference evidence="2 3" key="1">
    <citation type="submission" date="2019-09" db="EMBL/GenBank/DDBJ databases">
        <authorList>
            <person name="Depoorter E."/>
        </authorList>
    </citation>
    <scope>NUCLEOTIDE SEQUENCE [LARGE SCALE GENOMIC DNA]</scope>
    <source>
        <strain evidence="2">LMG 20980</strain>
    </source>
</reference>
<dbReference type="RefSeq" id="WP_174926480.1">
    <property type="nucleotide sequence ID" value="NZ_CABVLY010000009.1"/>
</dbReference>
<dbReference type="GeneID" id="56500881"/>
<dbReference type="EMBL" id="CABVLY010000009">
    <property type="protein sequence ID" value="VVU50129.1"/>
    <property type="molecule type" value="Genomic_DNA"/>
</dbReference>
<evidence type="ECO:0000313" key="2">
    <source>
        <dbReference type="EMBL" id="VVU50129.1"/>
    </source>
</evidence>
<name>A0A6P2GA27_9BURK</name>
<dbReference type="EMBL" id="JAFCIQ010000001">
    <property type="protein sequence ID" value="MBM2765042.1"/>
    <property type="molecule type" value="Genomic_DNA"/>
</dbReference>
<evidence type="ECO:0000313" key="1">
    <source>
        <dbReference type="EMBL" id="MBM2765042.1"/>
    </source>
</evidence>
<keyword evidence="4" id="KW-1185">Reference proteome</keyword>
<organism evidence="2 3">
    <name type="scientific">Burkholderia anthina</name>
    <dbReference type="NCBI Taxonomy" id="179879"/>
    <lineage>
        <taxon>Bacteria</taxon>
        <taxon>Pseudomonadati</taxon>
        <taxon>Pseudomonadota</taxon>
        <taxon>Betaproteobacteria</taxon>
        <taxon>Burkholderiales</taxon>
        <taxon>Burkholderiaceae</taxon>
        <taxon>Burkholderia</taxon>
        <taxon>Burkholderia cepacia complex</taxon>
    </lineage>
</organism>
<protein>
    <submittedName>
        <fullName evidence="2">Uncharacterized protein</fullName>
    </submittedName>
</protein>
<reference evidence="1 4" key="2">
    <citation type="submission" date="2021-02" db="EMBL/GenBank/DDBJ databases">
        <title>Draft genome of the type strains Burkholderia anthina DSM16086.</title>
        <authorList>
            <person name="Hertel R."/>
            <person name="Meissner J."/>
            <person name="Poehlein A."/>
            <person name="Daniel R."/>
            <person name="Commichau F.M."/>
        </authorList>
    </citation>
    <scope>NUCLEOTIDE SEQUENCE [LARGE SCALE GENOMIC DNA]</scope>
    <source>
        <strain evidence="1 4">DSM 16086</strain>
    </source>
</reference>
<gene>
    <name evidence="2" type="ORF">BAN20980_02839</name>
    <name evidence="1" type="ORF">JQK92_01210</name>
</gene>
<proteinExistence type="predicted"/>
<dbReference type="Proteomes" id="UP000494201">
    <property type="component" value="Unassembled WGS sequence"/>
</dbReference>